<name>A0A2N9J6F2_FAGSY</name>
<dbReference type="PANTHER" id="PTHR32440:SF0">
    <property type="entry name" value="PHOSPHATASE DCR2-RELATED"/>
    <property type="match status" value="1"/>
</dbReference>
<dbReference type="InterPro" id="IPR029052">
    <property type="entry name" value="Metallo-depent_PP-like"/>
</dbReference>
<proteinExistence type="predicted"/>
<reference evidence="1" key="1">
    <citation type="submission" date="2018-02" db="EMBL/GenBank/DDBJ databases">
        <authorList>
            <person name="Cohen D.B."/>
            <person name="Kent A.D."/>
        </authorList>
    </citation>
    <scope>NUCLEOTIDE SEQUENCE</scope>
</reference>
<dbReference type="GO" id="GO:0016788">
    <property type="term" value="F:hydrolase activity, acting on ester bonds"/>
    <property type="evidence" value="ECO:0007669"/>
    <property type="project" value="TreeGrafter"/>
</dbReference>
<gene>
    <name evidence="1" type="ORF">FSB_LOCUS60674</name>
</gene>
<dbReference type="AlphaFoldDB" id="A0A2N9J6F2"/>
<evidence type="ECO:0000313" key="1">
    <source>
        <dbReference type="EMBL" id="SPD32792.1"/>
    </source>
</evidence>
<dbReference type="EMBL" id="OIVN01006422">
    <property type="protein sequence ID" value="SPD32792.1"/>
    <property type="molecule type" value="Genomic_DNA"/>
</dbReference>
<dbReference type="SUPFAM" id="SSF56300">
    <property type="entry name" value="Metallo-dependent phosphatases"/>
    <property type="match status" value="1"/>
</dbReference>
<accession>A0A2N9J6F2</accession>
<dbReference type="PANTHER" id="PTHR32440">
    <property type="entry name" value="PHOSPHATASE DCR2-RELATED-RELATED"/>
    <property type="match status" value="1"/>
</dbReference>
<organism evidence="1">
    <name type="scientific">Fagus sylvatica</name>
    <name type="common">Beechnut</name>
    <dbReference type="NCBI Taxonomy" id="28930"/>
    <lineage>
        <taxon>Eukaryota</taxon>
        <taxon>Viridiplantae</taxon>
        <taxon>Streptophyta</taxon>
        <taxon>Embryophyta</taxon>
        <taxon>Tracheophyta</taxon>
        <taxon>Spermatophyta</taxon>
        <taxon>Magnoliopsida</taxon>
        <taxon>eudicotyledons</taxon>
        <taxon>Gunneridae</taxon>
        <taxon>Pentapetalae</taxon>
        <taxon>rosids</taxon>
        <taxon>fabids</taxon>
        <taxon>Fagales</taxon>
        <taxon>Fagaceae</taxon>
        <taxon>Fagus</taxon>
    </lineage>
</organism>
<protein>
    <submittedName>
        <fullName evidence="1">Uncharacterized protein</fullName>
    </submittedName>
</protein>
<sequence length="102" mass="10906">MVTAGDVKAVFTGQDHLNDFCGELTGIQLCFAGGFGYHAYGKAGWARRARVVAVNLEKTERVVGEQSSQSKQGSALMISISLPLMVKSSGARALRVKFTKVV</sequence>
<dbReference type="GO" id="GO:0005737">
    <property type="term" value="C:cytoplasm"/>
    <property type="evidence" value="ECO:0007669"/>
    <property type="project" value="TreeGrafter"/>
</dbReference>